<dbReference type="NCBIfam" id="NF045596">
    <property type="entry name" value="ECF_S_CD3073"/>
    <property type="match status" value="1"/>
</dbReference>
<feature type="transmembrane region" description="Helical" evidence="1">
    <location>
        <begin position="6"/>
        <end position="29"/>
    </location>
</feature>
<name>A0A0B3W657_9FIRM</name>
<feature type="transmembrane region" description="Helical" evidence="1">
    <location>
        <begin position="72"/>
        <end position="89"/>
    </location>
</feature>
<dbReference type="Proteomes" id="UP000031189">
    <property type="component" value="Unassembled WGS sequence"/>
</dbReference>
<feature type="transmembrane region" description="Helical" evidence="1">
    <location>
        <begin position="41"/>
        <end position="66"/>
    </location>
</feature>
<keyword evidence="1" id="KW-0812">Transmembrane</keyword>
<dbReference type="OrthoDB" id="9766854at2"/>
<dbReference type="AlphaFoldDB" id="A0A0B3W657"/>
<reference evidence="2 3" key="1">
    <citation type="submission" date="2014-12" db="EMBL/GenBank/DDBJ databases">
        <title>Draft genome sequence of Terrisporobacter sp. 08-306576, isolated from the blood culture of a bacteremia patient.</title>
        <authorList>
            <person name="Lund L.C."/>
            <person name="Sydenham T.V."/>
            <person name="Hogh S.V."/>
            <person name="Skov M.N."/>
            <person name="Kemp M."/>
            <person name="Justesen U.S."/>
        </authorList>
    </citation>
    <scope>NUCLEOTIDE SEQUENCE [LARGE SCALE GENOMIC DNA]</scope>
    <source>
        <strain evidence="2 3">08-306576</strain>
    </source>
</reference>
<gene>
    <name evidence="2" type="ORF">QX51_05740</name>
</gene>
<sequence length="189" mass="19980">MNSSKSRMITFCGLAIAVNIVLGIATNALKLPLYLDTLGTVITAVLMGPVPGAIVGALTNIITGFMYSIRDIPFLLVNVVVALIVGFVAKKFKFTYVTALITGLVLAVVCPLIGTPIGIAIYGGLTGTASDVIVMWLRNSGSSIFAASFIAKIGNNLIDKVGTCLFAVLIIKYLPFTMKNSLKNYSEVK</sequence>
<accession>A0A0B3W657</accession>
<keyword evidence="3" id="KW-1185">Reference proteome</keyword>
<evidence type="ECO:0000313" key="3">
    <source>
        <dbReference type="Proteomes" id="UP000031189"/>
    </source>
</evidence>
<evidence type="ECO:0000313" key="2">
    <source>
        <dbReference type="EMBL" id="KHS57892.1"/>
    </source>
</evidence>
<keyword evidence="1" id="KW-1133">Transmembrane helix</keyword>
<proteinExistence type="predicted"/>
<evidence type="ECO:0000256" key="1">
    <source>
        <dbReference type="SAM" id="Phobius"/>
    </source>
</evidence>
<keyword evidence="1" id="KW-0472">Membrane</keyword>
<organism evidence="2 3">
    <name type="scientific">Terrisporobacter othiniensis</name>
    <dbReference type="NCBI Taxonomy" id="1577792"/>
    <lineage>
        <taxon>Bacteria</taxon>
        <taxon>Bacillati</taxon>
        <taxon>Bacillota</taxon>
        <taxon>Clostridia</taxon>
        <taxon>Peptostreptococcales</taxon>
        <taxon>Peptostreptococcaceae</taxon>
        <taxon>Terrisporobacter</taxon>
    </lineage>
</organism>
<comment type="caution">
    <text evidence="2">The sequence shown here is derived from an EMBL/GenBank/DDBJ whole genome shotgun (WGS) entry which is preliminary data.</text>
</comment>
<protein>
    <submittedName>
        <fullName evidence="2">Membrane protein</fullName>
    </submittedName>
</protein>
<dbReference type="STRING" id="1577792.QX51_05740"/>
<dbReference type="EMBL" id="JWHR01000061">
    <property type="protein sequence ID" value="KHS57892.1"/>
    <property type="molecule type" value="Genomic_DNA"/>
</dbReference>
<dbReference type="RefSeq" id="WP_039678953.1">
    <property type="nucleotide sequence ID" value="NZ_JAWGXO010000005.1"/>
</dbReference>
<dbReference type="Gene3D" id="1.10.1760.20">
    <property type="match status" value="1"/>
</dbReference>